<keyword evidence="3" id="KW-0731">Sigma factor</keyword>
<evidence type="ECO:0000259" key="6">
    <source>
        <dbReference type="Pfam" id="PF08281"/>
    </source>
</evidence>
<name>A0A1K1M8X5_RUMFL</name>
<dbReference type="Gene3D" id="1.10.1740.10">
    <property type="match status" value="1"/>
</dbReference>
<dbReference type="NCBIfam" id="TIGR02937">
    <property type="entry name" value="sigma70-ECF"/>
    <property type="match status" value="1"/>
</dbReference>
<dbReference type="Proteomes" id="UP000183461">
    <property type="component" value="Unassembled WGS sequence"/>
</dbReference>
<sequence>MNDFSNDVDLARQGNTEAFARLYATVYEDLYHIALYSLRSSHDAADAVSDTVLDAFCSIKKLRSPESFKSWIMSILAAKIKRKQRSYFEPADELSDDSPLSEGFSFESVELREAVDKLDDESRLLLSMSVLGGYTSDEISRMCGIRSGTVRSKLSRIKQRLRLELTPEL</sequence>
<evidence type="ECO:0000256" key="4">
    <source>
        <dbReference type="ARBA" id="ARBA00023163"/>
    </source>
</evidence>
<feature type="domain" description="RNA polymerase sigma factor 70 region 4 type 2" evidence="6">
    <location>
        <begin position="109"/>
        <end position="161"/>
    </location>
</feature>
<dbReference type="PANTHER" id="PTHR43133:SF51">
    <property type="entry name" value="RNA POLYMERASE SIGMA FACTOR"/>
    <property type="match status" value="1"/>
</dbReference>
<evidence type="ECO:0000259" key="5">
    <source>
        <dbReference type="Pfam" id="PF04542"/>
    </source>
</evidence>
<gene>
    <name evidence="7" type="ORF">SAMN02910280_0965</name>
</gene>
<dbReference type="Pfam" id="PF08281">
    <property type="entry name" value="Sigma70_r4_2"/>
    <property type="match status" value="1"/>
</dbReference>
<dbReference type="Gene3D" id="1.10.10.10">
    <property type="entry name" value="Winged helix-like DNA-binding domain superfamily/Winged helix DNA-binding domain"/>
    <property type="match status" value="1"/>
</dbReference>
<dbReference type="InterPro" id="IPR013325">
    <property type="entry name" value="RNA_pol_sigma_r2"/>
</dbReference>
<dbReference type="EMBL" id="FPIP01000002">
    <property type="protein sequence ID" value="SFW19618.1"/>
    <property type="molecule type" value="Genomic_DNA"/>
</dbReference>
<dbReference type="GO" id="GO:0006352">
    <property type="term" value="P:DNA-templated transcription initiation"/>
    <property type="evidence" value="ECO:0007669"/>
    <property type="project" value="InterPro"/>
</dbReference>
<dbReference type="GO" id="GO:0016987">
    <property type="term" value="F:sigma factor activity"/>
    <property type="evidence" value="ECO:0007669"/>
    <property type="project" value="UniProtKB-KW"/>
</dbReference>
<keyword evidence="2" id="KW-0805">Transcription regulation</keyword>
<evidence type="ECO:0000256" key="2">
    <source>
        <dbReference type="ARBA" id="ARBA00023015"/>
    </source>
</evidence>
<dbReference type="InterPro" id="IPR039425">
    <property type="entry name" value="RNA_pol_sigma-70-like"/>
</dbReference>
<accession>A0A1K1M8X5</accession>
<organism evidence="7 8">
    <name type="scientific">Ruminococcus flavefaciens</name>
    <dbReference type="NCBI Taxonomy" id="1265"/>
    <lineage>
        <taxon>Bacteria</taxon>
        <taxon>Bacillati</taxon>
        <taxon>Bacillota</taxon>
        <taxon>Clostridia</taxon>
        <taxon>Eubacteriales</taxon>
        <taxon>Oscillospiraceae</taxon>
        <taxon>Ruminococcus</taxon>
    </lineage>
</organism>
<dbReference type="Pfam" id="PF04542">
    <property type="entry name" value="Sigma70_r2"/>
    <property type="match status" value="1"/>
</dbReference>
<dbReference type="SUPFAM" id="SSF88946">
    <property type="entry name" value="Sigma2 domain of RNA polymerase sigma factors"/>
    <property type="match status" value="1"/>
</dbReference>
<keyword evidence="4" id="KW-0804">Transcription</keyword>
<dbReference type="RefSeq" id="WP_072299352.1">
    <property type="nucleotide sequence ID" value="NZ_FPIP01000002.1"/>
</dbReference>
<dbReference type="AlphaFoldDB" id="A0A1K1M8X5"/>
<reference evidence="7 8" key="1">
    <citation type="submission" date="2016-11" db="EMBL/GenBank/DDBJ databases">
        <authorList>
            <person name="Jaros S."/>
            <person name="Januszkiewicz K."/>
            <person name="Wedrychowicz H."/>
        </authorList>
    </citation>
    <scope>NUCLEOTIDE SEQUENCE [LARGE SCALE GENOMIC DNA]</scope>
    <source>
        <strain evidence="7 8">YL228</strain>
    </source>
</reference>
<protein>
    <submittedName>
        <fullName evidence="7">RNA polymerase sigma-70 factor, ECF subfamily</fullName>
    </submittedName>
</protein>
<dbReference type="InterPro" id="IPR007627">
    <property type="entry name" value="RNA_pol_sigma70_r2"/>
</dbReference>
<dbReference type="GO" id="GO:0003677">
    <property type="term" value="F:DNA binding"/>
    <property type="evidence" value="ECO:0007669"/>
    <property type="project" value="InterPro"/>
</dbReference>
<dbReference type="InterPro" id="IPR014284">
    <property type="entry name" value="RNA_pol_sigma-70_dom"/>
</dbReference>
<dbReference type="InterPro" id="IPR036388">
    <property type="entry name" value="WH-like_DNA-bd_sf"/>
</dbReference>
<evidence type="ECO:0000313" key="8">
    <source>
        <dbReference type="Proteomes" id="UP000183461"/>
    </source>
</evidence>
<dbReference type="SUPFAM" id="SSF88659">
    <property type="entry name" value="Sigma3 and sigma4 domains of RNA polymerase sigma factors"/>
    <property type="match status" value="1"/>
</dbReference>
<feature type="domain" description="RNA polymerase sigma-70 region 2" evidence="5">
    <location>
        <begin position="22"/>
        <end position="85"/>
    </location>
</feature>
<evidence type="ECO:0000256" key="3">
    <source>
        <dbReference type="ARBA" id="ARBA00023082"/>
    </source>
</evidence>
<dbReference type="PANTHER" id="PTHR43133">
    <property type="entry name" value="RNA POLYMERASE ECF-TYPE SIGMA FACTO"/>
    <property type="match status" value="1"/>
</dbReference>
<comment type="similarity">
    <text evidence="1">Belongs to the sigma-70 factor family. ECF subfamily.</text>
</comment>
<evidence type="ECO:0000313" key="7">
    <source>
        <dbReference type="EMBL" id="SFW19618.1"/>
    </source>
</evidence>
<dbReference type="InterPro" id="IPR013249">
    <property type="entry name" value="RNA_pol_sigma70_r4_t2"/>
</dbReference>
<evidence type="ECO:0000256" key="1">
    <source>
        <dbReference type="ARBA" id="ARBA00010641"/>
    </source>
</evidence>
<dbReference type="InterPro" id="IPR013324">
    <property type="entry name" value="RNA_pol_sigma_r3/r4-like"/>
</dbReference>
<proteinExistence type="inferred from homology"/>
<dbReference type="CDD" id="cd06171">
    <property type="entry name" value="Sigma70_r4"/>
    <property type="match status" value="1"/>
</dbReference>